<gene>
    <name evidence="3" type="ORF">A9K58_08415</name>
</gene>
<sequence>MPYTLSRRTFLAQAVAVPAAARLPTSSAASAAPQPGDLIDAERKAIRSSMAGSHIGAAAVCLVQEGEPRWVEGFGHVAGAGSAAVDAATMFSIQSTSKNLAAVAVLLAVQDGLLDLDVPVTRYLPEFTVRSRFEPSPQERITLRLLLANRAGFTHEAPVGNNYEPASPGFAAHVQSISDTWLRFPVGTRYRYSNLGFDLAGHVLEQATGMRYAEWLRRRLFVPLGMHDSTADPSDYLANASRALGTQEGFREVPAETPLVVSGGVWTSARDMSRYLAFMLGRGEGGGQRLLARPLWDEMHGFGLGGDYGLGVMRSERCYGGTPVRLLHHRGGGFGFGCVFTYCIEADVGFAAMFNRATAAGYGYGEQLLDALLSARFGRRQPRCPASALAPIALDRARARQLEGGWIGRNVRAEMRGGEGGTLRLRRDPAVAARLFTAVDGDEMFIVDSDGEAIRYRYHAATAELPAHLECALGEESLDQNDGPGLPAGPQAPHWARWLGRYRIDQWGAPSQVVELQQRSGWLYIDGIRLVAELEPGLLFTSDGEAVDLRGSAPTWRNLRLHRL</sequence>
<accession>A0A1A6XZ63</accession>
<dbReference type="InterPro" id="IPR006311">
    <property type="entry name" value="TAT_signal"/>
</dbReference>
<dbReference type="PANTHER" id="PTHR43283">
    <property type="entry name" value="BETA-LACTAMASE-RELATED"/>
    <property type="match status" value="1"/>
</dbReference>
<evidence type="ECO:0000313" key="4">
    <source>
        <dbReference type="Proteomes" id="UP000092256"/>
    </source>
</evidence>
<evidence type="ECO:0000256" key="1">
    <source>
        <dbReference type="SAM" id="SignalP"/>
    </source>
</evidence>
<proteinExistence type="predicted"/>
<evidence type="ECO:0000313" key="3">
    <source>
        <dbReference type="EMBL" id="OBU67980.1"/>
    </source>
</evidence>
<dbReference type="Gene3D" id="3.40.710.10">
    <property type="entry name" value="DD-peptidase/beta-lactamase superfamily"/>
    <property type="match status" value="1"/>
</dbReference>
<dbReference type="InterPro" id="IPR012338">
    <property type="entry name" value="Beta-lactam/transpept-like"/>
</dbReference>
<dbReference type="Proteomes" id="UP000092256">
    <property type="component" value="Unassembled WGS sequence"/>
</dbReference>
<comment type="caution">
    <text evidence="3">The sequence shown here is derived from an EMBL/GenBank/DDBJ whole genome shotgun (WGS) entry which is preliminary data.</text>
</comment>
<dbReference type="OrthoDB" id="9799367at2"/>
<dbReference type="PROSITE" id="PS51318">
    <property type="entry name" value="TAT"/>
    <property type="match status" value="1"/>
</dbReference>
<keyword evidence="3" id="KW-0378">Hydrolase</keyword>
<organism evidence="3 4">
    <name type="scientific">Stenotrophomonas maltophilia</name>
    <name type="common">Pseudomonas maltophilia</name>
    <name type="synonym">Xanthomonas maltophilia</name>
    <dbReference type="NCBI Taxonomy" id="40324"/>
    <lineage>
        <taxon>Bacteria</taxon>
        <taxon>Pseudomonadati</taxon>
        <taxon>Pseudomonadota</taxon>
        <taxon>Gammaproteobacteria</taxon>
        <taxon>Lysobacterales</taxon>
        <taxon>Lysobacteraceae</taxon>
        <taxon>Stenotrophomonas</taxon>
        <taxon>Stenotrophomonas maltophilia group</taxon>
    </lineage>
</organism>
<feature type="chain" id="PRO_5008353754" evidence="1">
    <location>
        <begin position="32"/>
        <end position="564"/>
    </location>
</feature>
<dbReference type="GO" id="GO:0016787">
    <property type="term" value="F:hydrolase activity"/>
    <property type="evidence" value="ECO:0007669"/>
    <property type="project" value="UniProtKB-KW"/>
</dbReference>
<feature type="domain" description="Beta-lactamase-related" evidence="2">
    <location>
        <begin position="44"/>
        <end position="360"/>
    </location>
</feature>
<reference evidence="3 4" key="1">
    <citation type="submission" date="2016-05" db="EMBL/GenBank/DDBJ databases">
        <title>Draft Genome Sequences of Stenotrophomonas maltophilia Strains Sm32COP, Sm41DVV, Sm46PAILV, SmF3, SmF22, SmSOFb1 and SmCVFa1, Isolated from Different Manures, in France.</title>
        <authorList>
            <person name="Nazaret S."/>
            <person name="Bodilis J."/>
        </authorList>
    </citation>
    <scope>NUCLEOTIDE SEQUENCE [LARGE SCALE GENOMIC DNA]</scope>
    <source>
        <strain evidence="3 4">Sm46PAILV</strain>
    </source>
</reference>
<dbReference type="InterPro" id="IPR001466">
    <property type="entry name" value="Beta-lactam-related"/>
</dbReference>
<dbReference type="InterPro" id="IPR050789">
    <property type="entry name" value="Diverse_Enzym_Activities"/>
</dbReference>
<dbReference type="SUPFAM" id="SSF56601">
    <property type="entry name" value="beta-lactamase/transpeptidase-like"/>
    <property type="match status" value="1"/>
</dbReference>
<evidence type="ECO:0000259" key="2">
    <source>
        <dbReference type="Pfam" id="PF00144"/>
    </source>
</evidence>
<dbReference type="AlphaFoldDB" id="A0A1A6XZ63"/>
<name>A0A1A6XZ63_STEMA</name>
<dbReference type="Pfam" id="PF00144">
    <property type="entry name" value="Beta-lactamase"/>
    <property type="match status" value="1"/>
</dbReference>
<keyword evidence="1" id="KW-0732">Signal</keyword>
<protein>
    <submittedName>
        <fullName evidence="3">Serine hydrolase</fullName>
    </submittedName>
</protein>
<dbReference type="EMBL" id="LYVJ01000005">
    <property type="protein sequence ID" value="OBU67980.1"/>
    <property type="molecule type" value="Genomic_DNA"/>
</dbReference>
<feature type="signal peptide" evidence="1">
    <location>
        <begin position="1"/>
        <end position="31"/>
    </location>
</feature>